<keyword evidence="10 14" id="KW-0460">Magnesium</keyword>
<evidence type="ECO:0000256" key="14">
    <source>
        <dbReference type="RuleBase" id="RU003591"/>
    </source>
</evidence>
<evidence type="ECO:0000259" key="16">
    <source>
        <dbReference type="Pfam" id="PF02775"/>
    </source>
</evidence>
<evidence type="ECO:0000256" key="13">
    <source>
        <dbReference type="ARBA" id="ARBA00048670"/>
    </source>
</evidence>
<comment type="catalytic activity">
    <reaction evidence="13 14">
        <text>2 pyruvate + H(+) = (2S)-2-acetolactate + CO2</text>
        <dbReference type="Rhea" id="RHEA:25249"/>
        <dbReference type="ChEBI" id="CHEBI:15361"/>
        <dbReference type="ChEBI" id="CHEBI:15378"/>
        <dbReference type="ChEBI" id="CHEBI:16526"/>
        <dbReference type="ChEBI" id="CHEBI:58476"/>
        <dbReference type="EC" id="2.2.1.6"/>
    </reaction>
</comment>
<dbReference type="RefSeq" id="WP_034874857.1">
    <property type="nucleotide sequence ID" value="NZ_JOKG01000002.1"/>
</dbReference>
<dbReference type="CDD" id="cd07035">
    <property type="entry name" value="TPP_PYR_POX_like"/>
    <property type="match status" value="1"/>
</dbReference>
<dbReference type="GO" id="GO:0050660">
    <property type="term" value="F:flavin adenine dinucleotide binding"/>
    <property type="evidence" value="ECO:0007669"/>
    <property type="project" value="InterPro"/>
</dbReference>
<feature type="domain" description="Thiamine pyrophosphate enzyme central" evidence="15">
    <location>
        <begin position="190"/>
        <end position="324"/>
    </location>
</feature>
<dbReference type="SUPFAM" id="SSF52467">
    <property type="entry name" value="DHS-like NAD/FAD-binding domain"/>
    <property type="match status" value="1"/>
</dbReference>
<dbReference type="InterPro" id="IPR012000">
    <property type="entry name" value="Thiamin_PyroP_enz_cen_dom"/>
</dbReference>
<dbReference type="SUPFAM" id="SSF52518">
    <property type="entry name" value="Thiamin diphosphate-binding fold (THDP-binding)"/>
    <property type="match status" value="2"/>
</dbReference>
<feature type="domain" description="Thiamine pyrophosphate enzyme TPP-binding" evidence="16">
    <location>
        <begin position="383"/>
        <end position="531"/>
    </location>
</feature>
<dbReference type="InterPro" id="IPR000399">
    <property type="entry name" value="TPP-bd_CS"/>
</dbReference>
<keyword evidence="11 14" id="KW-0786">Thiamine pyrophosphate</keyword>
<dbReference type="eggNOG" id="COG0028">
    <property type="taxonomic scope" value="Bacteria"/>
</dbReference>
<dbReference type="InterPro" id="IPR011766">
    <property type="entry name" value="TPP_enzyme_TPP-bd"/>
</dbReference>
<dbReference type="InterPro" id="IPR029061">
    <property type="entry name" value="THDP-binding"/>
</dbReference>
<dbReference type="PANTHER" id="PTHR18968">
    <property type="entry name" value="THIAMINE PYROPHOSPHATE ENZYMES"/>
    <property type="match status" value="1"/>
</dbReference>
<dbReference type="GO" id="GO:0030976">
    <property type="term" value="F:thiamine pyrophosphate binding"/>
    <property type="evidence" value="ECO:0007669"/>
    <property type="project" value="UniProtKB-UniRule"/>
</dbReference>
<keyword evidence="5 14" id="KW-0028">Amino-acid biosynthesis</keyword>
<feature type="domain" description="Thiamine pyrophosphate enzyme N-terminal TPP-binding" evidence="17">
    <location>
        <begin position="1"/>
        <end position="116"/>
    </location>
</feature>
<dbReference type="UniPathway" id="UPA00049">
    <property type="reaction ID" value="UER00059"/>
</dbReference>
<dbReference type="Gene3D" id="3.40.50.1220">
    <property type="entry name" value="TPP-binding domain"/>
    <property type="match status" value="1"/>
</dbReference>
<dbReference type="GO" id="GO:0000287">
    <property type="term" value="F:magnesium ion binding"/>
    <property type="evidence" value="ECO:0007669"/>
    <property type="project" value="UniProtKB-UniRule"/>
</dbReference>
<comment type="cofactor">
    <cofactor evidence="14">
        <name>thiamine diphosphate</name>
        <dbReference type="ChEBI" id="CHEBI:58937"/>
    </cofactor>
    <text evidence="14">Binds 1 thiamine pyrophosphate per subunit.</text>
</comment>
<dbReference type="PANTHER" id="PTHR18968:SF142">
    <property type="entry name" value="ACETOLACTATE SYNTHASE"/>
    <property type="match status" value="1"/>
</dbReference>
<dbReference type="FunFam" id="3.40.50.1220:FF:000008">
    <property type="entry name" value="Acetolactate synthase"/>
    <property type="match status" value="1"/>
</dbReference>
<dbReference type="InterPro" id="IPR039368">
    <property type="entry name" value="AHAS_TPP"/>
</dbReference>
<keyword evidence="19" id="KW-1185">Reference proteome</keyword>
<keyword evidence="8 14" id="KW-0479">Metal-binding</keyword>
<evidence type="ECO:0000259" key="17">
    <source>
        <dbReference type="Pfam" id="PF02776"/>
    </source>
</evidence>
<evidence type="ECO:0000256" key="1">
    <source>
        <dbReference type="ARBA" id="ARBA00004974"/>
    </source>
</evidence>
<evidence type="ECO:0000259" key="15">
    <source>
        <dbReference type="Pfam" id="PF00205"/>
    </source>
</evidence>
<evidence type="ECO:0000313" key="18">
    <source>
        <dbReference type="EMBL" id="KEQ14790.1"/>
    </source>
</evidence>
<dbReference type="EC" id="2.2.1.6" evidence="4 14"/>
<keyword evidence="7 14" id="KW-0808">Transferase</keyword>
<keyword evidence="6" id="KW-0285">Flavoprotein</keyword>
<dbReference type="NCBIfam" id="TIGR00118">
    <property type="entry name" value="acolac_lg"/>
    <property type="match status" value="1"/>
</dbReference>
<evidence type="ECO:0000256" key="10">
    <source>
        <dbReference type="ARBA" id="ARBA00022842"/>
    </source>
</evidence>
<evidence type="ECO:0000256" key="8">
    <source>
        <dbReference type="ARBA" id="ARBA00022723"/>
    </source>
</evidence>
<dbReference type="NCBIfam" id="NF006524">
    <property type="entry name" value="PRK08978.1"/>
    <property type="match status" value="1"/>
</dbReference>
<dbReference type="FunFam" id="3.40.50.970:FF:000007">
    <property type="entry name" value="Acetolactate synthase"/>
    <property type="match status" value="1"/>
</dbReference>
<evidence type="ECO:0000256" key="5">
    <source>
        <dbReference type="ARBA" id="ARBA00022605"/>
    </source>
</evidence>
<accession>A0A081N8L7</accession>
<dbReference type="CDD" id="cd02015">
    <property type="entry name" value="TPP_AHAS"/>
    <property type="match status" value="1"/>
</dbReference>
<dbReference type="InterPro" id="IPR012846">
    <property type="entry name" value="Acetolactate_synth_lsu"/>
</dbReference>
<comment type="pathway">
    <text evidence="2 14">Amino-acid biosynthesis; L-valine biosynthesis; L-valine from pyruvate: step 1/4.</text>
</comment>
<dbReference type="Pfam" id="PF00205">
    <property type="entry name" value="TPP_enzyme_M"/>
    <property type="match status" value="1"/>
</dbReference>
<dbReference type="GO" id="GO:0005948">
    <property type="term" value="C:acetolactate synthase complex"/>
    <property type="evidence" value="ECO:0007669"/>
    <property type="project" value="TreeGrafter"/>
</dbReference>
<dbReference type="InterPro" id="IPR029035">
    <property type="entry name" value="DHS-like_NAD/FAD-binding_dom"/>
</dbReference>
<organism evidence="18 19">
    <name type="scientific">Endozoicomonas montiporae</name>
    <dbReference type="NCBI Taxonomy" id="1027273"/>
    <lineage>
        <taxon>Bacteria</taxon>
        <taxon>Pseudomonadati</taxon>
        <taxon>Pseudomonadota</taxon>
        <taxon>Gammaproteobacteria</taxon>
        <taxon>Oceanospirillales</taxon>
        <taxon>Endozoicomonadaceae</taxon>
        <taxon>Endozoicomonas</taxon>
    </lineage>
</organism>
<dbReference type="InterPro" id="IPR012001">
    <property type="entry name" value="Thiamin_PyroP_enz_TPP-bd_dom"/>
</dbReference>
<comment type="similarity">
    <text evidence="3 14">Belongs to the TPP enzyme family.</text>
</comment>
<sequence>MDGAEALVKNLAQHGVTTVFGYPGGTIMPVYDALLDSPIEHLLCRHEQGAAFSAIGYARSTGRPGVCIATSGPGATNLITALSDAYMDSVPLVAITGQVPTNLIGTDAFQEMDILGMSISCTKHSFLVTDPDELCHTLNLAFEIATSGRPGPVLVDIPKDIQKAEANYQPPLELVGSHSDVNAASQNDLTNARALLKQSKRPIAYVGGGVAMAGAVEALRTFLDITHIPSACTLKGLGSVEPGRSGYLGMLGMHGTRAANMAVQECDLLLAIGARFDDRVTGKLDAFAPNAKVIHMDIDPSEFGKRRRADITLTGTLADNLEQLGSENGQTLTPDISEWINQCQKHQATSHYRYDKPGNDIFAPLLLKQLSEQLPRQAVVSCDVGQHQMWVAQHMSFWHPNNHLTSGGLGTMGFGLPAAIGAAMARPEDDIVLVSGDGSFMMNVQELATIKRRQLPVKIVLIDNQRLGMVKQWQELFFEGRYSETNLSDNPDFVTLAKSFDINGRCITERADVEPALEEMLAADTAWLLHVCIDETENVWPLVPPGAPNHEMMESKA</sequence>
<dbReference type="AlphaFoldDB" id="A0A081N8L7"/>
<reference evidence="18 19" key="1">
    <citation type="submission" date="2014-06" db="EMBL/GenBank/DDBJ databases">
        <title>Whole Genome Sequences of Three Symbiotic Endozoicomonas Bacteria.</title>
        <authorList>
            <person name="Neave M.J."/>
            <person name="Apprill A."/>
            <person name="Voolstra C.R."/>
        </authorList>
    </citation>
    <scope>NUCLEOTIDE SEQUENCE [LARGE SCALE GENOMIC DNA]</scope>
    <source>
        <strain evidence="18 19">LMG 24815</strain>
    </source>
</reference>
<gene>
    <name evidence="18" type="ORF">GZ77_10925</name>
</gene>
<comment type="caution">
    <text evidence="18">The sequence shown here is derived from an EMBL/GenBank/DDBJ whole genome shotgun (WGS) entry which is preliminary data.</text>
</comment>
<keyword evidence="12 14" id="KW-0100">Branched-chain amino acid biosynthesis</keyword>
<dbReference type="PROSITE" id="PS00187">
    <property type="entry name" value="TPP_ENZYMES"/>
    <property type="match status" value="1"/>
</dbReference>
<evidence type="ECO:0000256" key="7">
    <source>
        <dbReference type="ARBA" id="ARBA00022679"/>
    </source>
</evidence>
<dbReference type="GO" id="GO:0009097">
    <property type="term" value="P:isoleucine biosynthetic process"/>
    <property type="evidence" value="ECO:0007669"/>
    <property type="project" value="UniProtKB-UniPathway"/>
</dbReference>
<evidence type="ECO:0000256" key="4">
    <source>
        <dbReference type="ARBA" id="ARBA00013145"/>
    </source>
</evidence>
<name>A0A081N8L7_9GAMM</name>
<evidence type="ECO:0000256" key="11">
    <source>
        <dbReference type="ARBA" id="ARBA00023052"/>
    </source>
</evidence>
<proteinExistence type="inferred from homology"/>
<evidence type="ECO:0000256" key="12">
    <source>
        <dbReference type="ARBA" id="ARBA00023304"/>
    </source>
</evidence>
<dbReference type="FunFam" id="3.40.50.970:FF:000016">
    <property type="entry name" value="Acetolactate synthase"/>
    <property type="match status" value="1"/>
</dbReference>
<protein>
    <recommendedName>
        <fullName evidence="4 14">Acetolactate synthase</fullName>
        <ecNumber evidence="4 14">2.2.1.6</ecNumber>
    </recommendedName>
</protein>
<dbReference type="InterPro" id="IPR045229">
    <property type="entry name" value="TPP_enz"/>
</dbReference>
<dbReference type="Gene3D" id="3.40.50.970">
    <property type="match status" value="2"/>
</dbReference>
<dbReference type="GO" id="GO:0003984">
    <property type="term" value="F:acetolactate synthase activity"/>
    <property type="evidence" value="ECO:0007669"/>
    <property type="project" value="UniProtKB-EC"/>
</dbReference>
<evidence type="ECO:0000313" key="19">
    <source>
        <dbReference type="Proteomes" id="UP000028006"/>
    </source>
</evidence>
<dbReference type="Pfam" id="PF02775">
    <property type="entry name" value="TPP_enzyme_C"/>
    <property type="match status" value="1"/>
</dbReference>
<evidence type="ECO:0000256" key="3">
    <source>
        <dbReference type="ARBA" id="ARBA00007812"/>
    </source>
</evidence>
<dbReference type="Proteomes" id="UP000028006">
    <property type="component" value="Unassembled WGS sequence"/>
</dbReference>
<dbReference type="EMBL" id="JOKG01000002">
    <property type="protein sequence ID" value="KEQ14790.1"/>
    <property type="molecule type" value="Genomic_DNA"/>
</dbReference>
<evidence type="ECO:0000256" key="6">
    <source>
        <dbReference type="ARBA" id="ARBA00022630"/>
    </source>
</evidence>
<dbReference type="Pfam" id="PF02776">
    <property type="entry name" value="TPP_enzyme_N"/>
    <property type="match status" value="1"/>
</dbReference>
<evidence type="ECO:0000256" key="9">
    <source>
        <dbReference type="ARBA" id="ARBA00022827"/>
    </source>
</evidence>
<dbReference type="UniPathway" id="UPA00047">
    <property type="reaction ID" value="UER00055"/>
</dbReference>
<dbReference type="GO" id="GO:0009099">
    <property type="term" value="P:L-valine biosynthetic process"/>
    <property type="evidence" value="ECO:0007669"/>
    <property type="project" value="UniProtKB-UniPathway"/>
</dbReference>
<comment type="pathway">
    <text evidence="1 14">Amino-acid biosynthesis; L-isoleucine biosynthesis; L-isoleucine from 2-oxobutanoate: step 1/4.</text>
</comment>
<keyword evidence="9" id="KW-0274">FAD</keyword>
<comment type="cofactor">
    <cofactor evidence="14">
        <name>Mg(2+)</name>
        <dbReference type="ChEBI" id="CHEBI:18420"/>
    </cofactor>
    <text evidence="14">Binds 1 Mg(2+) ion per subunit.</text>
</comment>
<evidence type="ECO:0000256" key="2">
    <source>
        <dbReference type="ARBA" id="ARBA00005025"/>
    </source>
</evidence>